<feature type="coiled-coil region" evidence="1">
    <location>
        <begin position="37"/>
        <end position="64"/>
    </location>
</feature>
<keyword evidence="1" id="KW-0175">Coiled coil</keyword>
<dbReference type="Proteomes" id="UP000823618">
    <property type="component" value="Unassembled WGS sequence"/>
</dbReference>
<accession>A0A9D9I1G8</accession>
<dbReference type="AlphaFoldDB" id="A0A9D9I1G8"/>
<sequence length="96" mass="11481">MRIINTIRLRGNVYLIDDLGDIKKKVGKLINRQALYAIGYEEEREEDKIALDELEKEITDWLDTQLHKTPIWTPERSKAMREELWRKEQGEKAKKK</sequence>
<evidence type="ECO:0000313" key="3">
    <source>
        <dbReference type="Proteomes" id="UP000823618"/>
    </source>
</evidence>
<name>A0A9D9I1G8_9FIRM</name>
<proteinExistence type="predicted"/>
<gene>
    <name evidence="2" type="ORF">IAC13_09920</name>
</gene>
<dbReference type="EMBL" id="JADIML010000282">
    <property type="protein sequence ID" value="MBO8464235.1"/>
    <property type="molecule type" value="Genomic_DNA"/>
</dbReference>
<comment type="caution">
    <text evidence="2">The sequence shown here is derived from an EMBL/GenBank/DDBJ whole genome shotgun (WGS) entry which is preliminary data.</text>
</comment>
<organism evidence="2 3">
    <name type="scientific">Candidatus Scybalomonas excrementavium</name>
    <dbReference type="NCBI Taxonomy" id="2840943"/>
    <lineage>
        <taxon>Bacteria</taxon>
        <taxon>Bacillati</taxon>
        <taxon>Bacillota</taxon>
        <taxon>Clostridia</taxon>
        <taxon>Lachnospirales</taxon>
        <taxon>Lachnospiraceae</taxon>
        <taxon>Lachnospiraceae incertae sedis</taxon>
        <taxon>Candidatus Scybalomonas</taxon>
    </lineage>
</organism>
<protein>
    <submittedName>
        <fullName evidence="2">Uncharacterized protein</fullName>
    </submittedName>
</protein>
<reference evidence="2" key="2">
    <citation type="journal article" date="2021" name="PeerJ">
        <title>Extensive microbial diversity within the chicken gut microbiome revealed by metagenomics and culture.</title>
        <authorList>
            <person name="Gilroy R."/>
            <person name="Ravi A."/>
            <person name="Getino M."/>
            <person name="Pursley I."/>
            <person name="Horton D.L."/>
            <person name="Alikhan N.F."/>
            <person name="Baker D."/>
            <person name="Gharbi K."/>
            <person name="Hall N."/>
            <person name="Watson M."/>
            <person name="Adriaenssens E.M."/>
            <person name="Foster-Nyarko E."/>
            <person name="Jarju S."/>
            <person name="Secka A."/>
            <person name="Antonio M."/>
            <person name="Oren A."/>
            <person name="Chaudhuri R.R."/>
            <person name="La Ragione R."/>
            <person name="Hildebrand F."/>
            <person name="Pallen M.J."/>
        </authorList>
    </citation>
    <scope>NUCLEOTIDE SEQUENCE</scope>
    <source>
        <strain evidence="2">E3-2379</strain>
    </source>
</reference>
<evidence type="ECO:0000313" key="2">
    <source>
        <dbReference type="EMBL" id="MBO8464235.1"/>
    </source>
</evidence>
<evidence type="ECO:0000256" key="1">
    <source>
        <dbReference type="SAM" id="Coils"/>
    </source>
</evidence>
<reference evidence="2" key="1">
    <citation type="submission" date="2020-10" db="EMBL/GenBank/DDBJ databases">
        <authorList>
            <person name="Gilroy R."/>
        </authorList>
    </citation>
    <scope>NUCLEOTIDE SEQUENCE</scope>
    <source>
        <strain evidence="2">E3-2379</strain>
    </source>
</reference>